<keyword evidence="3" id="KW-1185">Reference proteome</keyword>
<reference evidence="2" key="1">
    <citation type="submission" date="2022-03" db="EMBL/GenBank/DDBJ databases">
        <authorList>
            <person name="Alioto T."/>
            <person name="Alioto T."/>
            <person name="Gomez Garrido J."/>
        </authorList>
    </citation>
    <scope>NUCLEOTIDE SEQUENCE</scope>
</reference>
<evidence type="ECO:0000313" key="2">
    <source>
        <dbReference type="EMBL" id="CAH2275927.1"/>
    </source>
</evidence>
<feature type="region of interest" description="Disordered" evidence="1">
    <location>
        <begin position="1"/>
        <end position="48"/>
    </location>
</feature>
<proteinExistence type="predicted"/>
<organism evidence="2 3">
    <name type="scientific">Pelobates cultripes</name>
    <name type="common">Western spadefoot toad</name>
    <dbReference type="NCBI Taxonomy" id="61616"/>
    <lineage>
        <taxon>Eukaryota</taxon>
        <taxon>Metazoa</taxon>
        <taxon>Chordata</taxon>
        <taxon>Craniata</taxon>
        <taxon>Vertebrata</taxon>
        <taxon>Euteleostomi</taxon>
        <taxon>Amphibia</taxon>
        <taxon>Batrachia</taxon>
        <taxon>Anura</taxon>
        <taxon>Pelobatoidea</taxon>
        <taxon>Pelobatidae</taxon>
        <taxon>Pelobates</taxon>
    </lineage>
</organism>
<dbReference type="Proteomes" id="UP001295444">
    <property type="component" value="Chromosome 03"/>
</dbReference>
<dbReference type="AlphaFoldDB" id="A0AAD1RQZ8"/>
<accession>A0AAD1RQZ8</accession>
<sequence length="71" mass="7440">MPREQLYRKQKRGSGGGGSRGSCSADGIQHVGPPESYSGVPAVGNGKRSEDCFTAAAKWTKSEGGKATQKR</sequence>
<gene>
    <name evidence="2" type="ORF">PECUL_23A048080</name>
</gene>
<evidence type="ECO:0000313" key="3">
    <source>
        <dbReference type="Proteomes" id="UP001295444"/>
    </source>
</evidence>
<name>A0AAD1RQZ8_PELCU</name>
<evidence type="ECO:0000256" key="1">
    <source>
        <dbReference type="SAM" id="MobiDB-lite"/>
    </source>
</evidence>
<protein>
    <submittedName>
        <fullName evidence="2">Uncharacterized protein</fullName>
    </submittedName>
</protein>
<dbReference type="EMBL" id="OW240914">
    <property type="protein sequence ID" value="CAH2275927.1"/>
    <property type="molecule type" value="Genomic_DNA"/>
</dbReference>